<accession>A0AAD5ILK7</accession>
<protein>
    <recommendedName>
        <fullName evidence="2">Plastocyanin-like domain-containing protein</fullName>
    </recommendedName>
</protein>
<comment type="similarity">
    <text evidence="1">Belongs to the multicopper oxidase family.</text>
</comment>
<keyword evidence="4" id="KW-1185">Reference proteome</keyword>
<dbReference type="InterPro" id="IPR045087">
    <property type="entry name" value="Cu-oxidase_fam"/>
</dbReference>
<dbReference type="SUPFAM" id="SSF49503">
    <property type="entry name" value="Cupredoxins"/>
    <property type="match status" value="1"/>
</dbReference>
<proteinExistence type="inferred from homology"/>
<dbReference type="GO" id="GO:0005507">
    <property type="term" value="F:copper ion binding"/>
    <property type="evidence" value="ECO:0007669"/>
    <property type="project" value="InterPro"/>
</dbReference>
<reference evidence="3" key="1">
    <citation type="journal article" date="2022" name="Plant J.">
        <title>Strategies of tolerance reflected in two North American maple genomes.</title>
        <authorList>
            <person name="McEvoy S.L."/>
            <person name="Sezen U.U."/>
            <person name="Trouern-Trend A."/>
            <person name="McMahon S.M."/>
            <person name="Schaberg P.G."/>
            <person name="Yang J."/>
            <person name="Wegrzyn J.L."/>
            <person name="Swenson N.G."/>
        </authorList>
    </citation>
    <scope>NUCLEOTIDE SEQUENCE</scope>
    <source>
        <strain evidence="3">91603</strain>
    </source>
</reference>
<feature type="domain" description="Plastocyanin-like" evidence="2">
    <location>
        <begin position="11"/>
        <end position="69"/>
    </location>
</feature>
<dbReference type="InterPro" id="IPR011707">
    <property type="entry name" value="Cu-oxidase-like_N"/>
</dbReference>
<evidence type="ECO:0000313" key="3">
    <source>
        <dbReference type="EMBL" id="KAI9164720.1"/>
    </source>
</evidence>
<dbReference type="InterPro" id="IPR008972">
    <property type="entry name" value="Cupredoxin"/>
</dbReference>
<dbReference type="Gene3D" id="2.60.40.420">
    <property type="entry name" value="Cupredoxins - blue copper proteins"/>
    <property type="match status" value="1"/>
</dbReference>
<sequence length="80" mass="8828">MGDFISVQVSGCYKKLSIAINGMTPGPVLTAMEGDTIIVNIINHLFMENVAIHWHGIRLQIGTPWMDGTGWGFSMCYNAR</sequence>
<dbReference type="EMBL" id="JAJSOW010000105">
    <property type="protein sequence ID" value="KAI9164720.1"/>
    <property type="molecule type" value="Genomic_DNA"/>
</dbReference>
<dbReference type="AlphaFoldDB" id="A0AAD5ILK7"/>
<evidence type="ECO:0000313" key="4">
    <source>
        <dbReference type="Proteomes" id="UP001064489"/>
    </source>
</evidence>
<organism evidence="3 4">
    <name type="scientific">Acer negundo</name>
    <name type="common">Box elder</name>
    <dbReference type="NCBI Taxonomy" id="4023"/>
    <lineage>
        <taxon>Eukaryota</taxon>
        <taxon>Viridiplantae</taxon>
        <taxon>Streptophyta</taxon>
        <taxon>Embryophyta</taxon>
        <taxon>Tracheophyta</taxon>
        <taxon>Spermatophyta</taxon>
        <taxon>Magnoliopsida</taxon>
        <taxon>eudicotyledons</taxon>
        <taxon>Gunneridae</taxon>
        <taxon>Pentapetalae</taxon>
        <taxon>rosids</taxon>
        <taxon>malvids</taxon>
        <taxon>Sapindales</taxon>
        <taxon>Sapindaceae</taxon>
        <taxon>Hippocastanoideae</taxon>
        <taxon>Acereae</taxon>
        <taxon>Acer</taxon>
    </lineage>
</organism>
<dbReference type="PANTHER" id="PTHR11709:SF237">
    <property type="entry name" value="L-ASCORBATE OXIDASE"/>
    <property type="match status" value="1"/>
</dbReference>
<evidence type="ECO:0000259" key="2">
    <source>
        <dbReference type="Pfam" id="PF07732"/>
    </source>
</evidence>
<comment type="caution">
    <text evidence="3">The sequence shown here is derived from an EMBL/GenBank/DDBJ whole genome shotgun (WGS) entry which is preliminary data.</text>
</comment>
<dbReference type="PANTHER" id="PTHR11709">
    <property type="entry name" value="MULTI-COPPER OXIDASE"/>
    <property type="match status" value="1"/>
</dbReference>
<name>A0AAD5ILK7_ACENE</name>
<dbReference type="Proteomes" id="UP001064489">
    <property type="component" value="Chromosome 10"/>
</dbReference>
<dbReference type="GO" id="GO:0016491">
    <property type="term" value="F:oxidoreductase activity"/>
    <property type="evidence" value="ECO:0007669"/>
    <property type="project" value="TreeGrafter"/>
</dbReference>
<evidence type="ECO:0000256" key="1">
    <source>
        <dbReference type="ARBA" id="ARBA00010609"/>
    </source>
</evidence>
<reference evidence="3" key="2">
    <citation type="submission" date="2023-02" db="EMBL/GenBank/DDBJ databases">
        <authorList>
            <person name="Swenson N.G."/>
            <person name="Wegrzyn J.L."/>
            <person name="Mcevoy S.L."/>
        </authorList>
    </citation>
    <scope>NUCLEOTIDE SEQUENCE</scope>
    <source>
        <strain evidence="3">91603</strain>
        <tissue evidence="3">Leaf</tissue>
    </source>
</reference>
<dbReference type="Pfam" id="PF07732">
    <property type="entry name" value="Cu-oxidase_3"/>
    <property type="match status" value="1"/>
</dbReference>
<gene>
    <name evidence="3" type="ORF">LWI28_000776</name>
</gene>